<keyword evidence="2" id="KW-0472">Membrane</keyword>
<dbReference type="InterPro" id="IPR004089">
    <property type="entry name" value="MCPsignal_dom"/>
</dbReference>
<dbReference type="PANTHER" id="PTHR32089:SF112">
    <property type="entry name" value="LYSOZYME-LIKE PROTEIN-RELATED"/>
    <property type="match status" value="1"/>
</dbReference>
<dbReference type="SUPFAM" id="SSF58104">
    <property type="entry name" value="Methyl-accepting chemotaxis protein (MCP) signaling domain"/>
    <property type="match status" value="1"/>
</dbReference>
<gene>
    <name evidence="4" type="primary">mcpA_4</name>
    <name evidence="4" type="ORF">GALL_207080</name>
</gene>
<organism evidence="4">
    <name type="scientific">mine drainage metagenome</name>
    <dbReference type="NCBI Taxonomy" id="410659"/>
    <lineage>
        <taxon>unclassified sequences</taxon>
        <taxon>metagenomes</taxon>
        <taxon>ecological metagenomes</taxon>
    </lineage>
</organism>
<dbReference type="SMART" id="SM00283">
    <property type="entry name" value="MA"/>
    <property type="match status" value="1"/>
</dbReference>
<dbReference type="Gene3D" id="1.10.287.950">
    <property type="entry name" value="Methyl-accepting chemotaxis protein"/>
    <property type="match status" value="1"/>
</dbReference>
<dbReference type="Pfam" id="PF00015">
    <property type="entry name" value="MCPsignal"/>
    <property type="match status" value="1"/>
</dbReference>
<evidence type="ECO:0000256" key="1">
    <source>
        <dbReference type="ARBA" id="ARBA00023224"/>
    </source>
</evidence>
<reference evidence="4" key="1">
    <citation type="submission" date="2016-10" db="EMBL/GenBank/DDBJ databases">
        <title>Sequence of Gallionella enrichment culture.</title>
        <authorList>
            <person name="Poehlein A."/>
            <person name="Muehling M."/>
            <person name="Daniel R."/>
        </authorList>
    </citation>
    <scope>NUCLEOTIDE SEQUENCE</scope>
</reference>
<feature type="domain" description="Methyl-accepting transducer" evidence="3">
    <location>
        <begin position="134"/>
        <end position="370"/>
    </location>
</feature>
<evidence type="ECO:0000256" key="2">
    <source>
        <dbReference type="SAM" id="Phobius"/>
    </source>
</evidence>
<dbReference type="EMBL" id="MLJW01000135">
    <property type="protein sequence ID" value="OIQ97307.1"/>
    <property type="molecule type" value="Genomic_DNA"/>
</dbReference>
<keyword evidence="1" id="KW-0807">Transducer</keyword>
<accession>A0A1J5S6A0</accession>
<dbReference type="PANTHER" id="PTHR32089">
    <property type="entry name" value="METHYL-ACCEPTING CHEMOTAXIS PROTEIN MCPB"/>
    <property type="match status" value="1"/>
</dbReference>
<dbReference type="PROSITE" id="PS50111">
    <property type="entry name" value="CHEMOTAXIS_TRANSDUC_2"/>
    <property type="match status" value="1"/>
</dbReference>
<comment type="caution">
    <text evidence="4">The sequence shown here is derived from an EMBL/GenBank/DDBJ whole genome shotgun (WGS) entry which is preliminary data.</text>
</comment>
<protein>
    <submittedName>
        <fullName evidence="4">Methyl-accepting chemotaxis protein McpA</fullName>
    </submittedName>
</protein>
<keyword evidence="2" id="KW-1133">Transmembrane helix</keyword>
<evidence type="ECO:0000313" key="4">
    <source>
        <dbReference type="EMBL" id="OIQ97307.1"/>
    </source>
</evidence>
<proteinExistence type="predicted"/>
<name>A0A1J5S6A0_9ZZZZ</name>
<evidence type="ECO:0000259" key="3">
    <source>
        <dbReference type="PROSITE" id="PS50111"/>
    </source>
</evidence>
<dbReference type="AlphaFoldDB" id="A0A1J5S6A0"/>
<feature type="transmembrane region" description="Helical" evidence="2">
    <location>
        <begin position="52"/>
        <end position="77"/>
    </location>
</feature>
<dbReference type="GO" id="GO:0016020">
    <property type="term" value="C:membrane"/>
    <property type="evidence" value="ECO:0007669"/>
    <property type="project" value="InterPro"/>
</dbReference>
<sequence length="406" mass="42362">MTLRQRLIIVLAILAVATVVANGFSFYMYSGLASDLLKIEPRLASSLQQSRLLIVVVVSLASAVGLAAFVLLIRILLGLLGGEPQYAADVVKRIATGDLAFAVKLREGDRSSLLAGISGMQQKLREMVAQLRAASAQLGQTAAQFSGTTGEIRVSTEAQSEAAAGSAAAVEEMSVSIRSVADSAAEVDRQSAESLAGTQEGNESLSRMIGEIGEVEQTVNEIATTAGAFIESTQAINRMTREVRDIADQTNLLALNAAIEAARAGEQGRGFAVVADEVRKLAEKSAVAAREIDNVTHSLGEKSGQVEVAIGRGNAALAASQEYLERVAEVLGMVGSKVSAAHQGMTAISASAQEQTTASNDIAGNIERIARMAEENIASVHRAVAQAEQLEALAATLSELAGRFTV</sequence>
<feature type="transmembrane region" description="Helical" evidence="2">
    <location>
        <begin position="7"/>
        <end position="32"/>
    </location>
</feature>
<dbReference type="GO" id="GO:0007165">
    <property type="term" value="P:signal transduction"/>
    <property type="evidence" value="ECO:0007669"/>
    <property type="project" value="UniProtKB-KW"/>
</dbReference>
<keyword evidence="2" id="KW-0812">Transmembrane</keyword>